<evidence type="ECO:0000313" key="1">
    <source>
        <dbReference type="EMBL" id="SHN16073.1"/>
    </source>
</evidence>
<sequence length="116" mass="13923">MIVKKGLVFDTQNYFSKLVKHKFKEDISFESYKDLEKFDKKNSDHSIIIFVIYSEYDFYNLMKVYNIGIPMIICAFNKERLIKLQRVENLMLLDASKILPEIIIQLRSYFVRLNIL</sequence>
<reference evidence="2" key="1">
    <citation type="submission" date="2016-11" db="EMBL/GenBank/DDBJ databases">
        <authorList>
            <person name="Varghese N."/>
            <person name="Submissions S."/>
        </authorList>
    </citation>
    <scope>NUCLEOTIDE SEQUENCE [LARGE SCALE GENOMIC DNA]</scope>
    <source>
        <strain evidence="2">CGMCC 1.2749</strain>
    </source>
</reference>
<evidence type="ECO:0000313" key="2">
    <source>
        <dbReference type="Proteomes" id="UP000184092"/>
    </source>
</evidence>
<accession>A0A1M7PGF2</accession>
<proteinExistence type="predicted"/>
<gene>
    <name evidence="1" type="ORF">SAMN05216269_11723</name>
</gene>
<name>A0A1M7PGF2_9FLAO</name>
<dbReference type="EMBL" id="FRCL01000017">
    <property type="protein sequence ID" value="SHN16073.1"/>
    <property type="molecule type" value="Genomic_DNA"/>
</dbReference>
<dbReference type="AlphaFoldDB" id="A0A1M7PGF2"/>
<protein>
    <recommendedName>
        <fullName evidence="3">Response regulatory domain-containing protein</fullName>
    </recommendedName>
</protein>
<organism evidence="1 2">
    <name type="scientific">Flavobacterium xinjiangense</name>
    <dbReference type="NCBI Taxonomy" id="178356"/>
    <lineage>
        <taxon>Bacteria</taxon>
        <taxon>Pseudomonadati</taxon>
        <taxon>Bacteroidota</taxon>
        <taxon>Flavobacteriia</taxon>
        <taxon>Flavobacteriales</taxon>
        <taxon>Flavobacteriaceae</taxon>
        <taxon>Flavobacterium</taxon>
    </lineage>
</organism>
<keyword evidence="2" id="KW-1185">Reference proteome</keyword>
<evidence type="ECO:0008006" key="3">
    <source>
        <dbReference type="Google" id="ProtNLM"/>
    </source>
</evidence>
<dbReference type="Proteomes" id="UP000184092">
    <property type="component" value="Unassembled WGS sequence"/>
</dbReference>